<dbReference type="OrthoDB" id="6017046at2759"/>
<accession>A0A0C3QSR9</accession>
<gene>
    <name evidence="1" type="ORF">M407DRAFT_18892</name>
</gene>
<reference evidence="1 2" key="1">
    <citation type="submission" date="2014-04" db="EMBL/GenBank/DDBJ databases">
        <authorList>
            <consortium name="DOE Joint Genome Institute"/>
            <person name="Kuo A."/>
            <person name="Girlanda M."/>
            <person name="Perotto S."/>
            <person name="Kohler A."/>
            <person name="Nagy L.G."/>
            <person name="Floudas D."/>
            <person name="Copeland A."/>
            <person name="Barry K.W."/>
            <person name="Cichocki N."/>
            <person name="Veneault-Fourrey C."/>
            <person name="LaButti K."/>
            <person name="Lindquist E.A."/>
            <person name="Lipzen A."/>
            <person name="Lundell T."/>
            <person name="Morin E."/>
            <person name="Murat C."/>
            <person name="Sun H."/>
            <person name="Tunlid A."/>
            <person name="Henrissat B."/>
            <person name="Grigoriev I.V."/>
            <person name="Hibbett D.S."/>
            <person name="Martin F."/>
            <person name="Nordberg H.P."/>
            <person name="Cantor M.N."/>
            <person name="Hua S.X."/>
        </authorList>
    </citation>
    <scope>NUCLEOTIDE SEQUENCE [LARGE SCALE GENOMIC DNA]</scope>
    <source>
        <strain evidence="1 2">MUT 4182</strain>
    </source>
</reference>
<organism evidence="1 2">
    <name type="scientific">Tulasnella calospora MUT 4182</name>
    <dbReference type="NCBI Taxonomy" id="1051891"/>
    <lineage>
        <taxon>Eukaryota</taxon>
        <taxon>Fungi</taxon>
        <taxon>Dikarya</taxon>
        <taxon>Basidiomycota</taxon>
        <taxon>Agaricomycotina</taxon>
        <taxon>Agaricomycetes</taxon>
        <taxon>Cantharellales</taxon>
        <taxon>Tulasnellaceae</taxon>
        <taxon>Tulasnella</taxon>
    </lineage>
</organism>
<name>A0A0C3QSR9_9AGAM</name>
<dbReference type="STRING" id="1051891.A0A0C3QSR9"/>
<evidence type="ECO:0000313" key="2">
    <source>
        <dbReference type="Proteomes" id="UP000054248"/>
    </source>
</evidence>
<dbReference type="EMBL" id="KN822957">
    <property type="protein sequence ID" value="KIO32076.1"/>
    <property type="molecule type" value="Genomic_DNA"/>
</dbReference>
<protein>
    <submittedName>
        <fullName evidence="1">Uncharacterized protein</fullName>
    </submittedName>
</protein>
<dbReference type="HOGENOM" id="CLU_1688027_0_0_1"/>
<reference evidence="2" key="2">
    <citation type="submission" date="2015-01" db="EMBL/GenBank/DDBJ databases">
        <title>Evolutionary Origins and Diversification of the Mycorrhizal Mutualists.</title>
        <authorList>
            <consortium name="DOE Joint Genome Institute"/>
            <consortium name="Mycorrhizal Genomics Consortium"/>
            <person name="Kohler A."/>
            <person name="Kuo A."/>
            <person name="Nagy L.G."/>
            <person name="Floudas D."/>
            <person name="Copeland A."/>
            <person name="Barry K.W."/>
            <person name="Cichocki N."/>
            <person name="Veneault-Fourrey C."/>
            <person name="LaButti K."/>
            <person name="Lindquist E.A."/>
            <person name="Lipzen A."/>
            <person name="Lundell T."/>
            <person name="Morin E."/>
            <person name="Murat C."/>
            <person name="Riley R."/>
            <person name="Ohm R."/>
            <person name="Sun H."/>
            <person name="Tunlid A."/>
            <person name="Henrissat B."/>
            <person name="Grigoriev I.V."/>
            <person name="Hibbett D.S."/>
            <person name="Martin F."/>
        </authorList>
    </citation>
    <scope>NUCLEOTIDE SEQUENCE [LARGE SCALE GENOMIC DNA]</scope>
    <source>
        <strain evidence="2">MUT 4182</strain>
    </source>
</reference>
<evidence type="ECO:0000313" key="1">
    <source>
        <dbReference type="EMBL" id="KIO32076.1"/>
    </source>
</evidence>
<dbReference type="Proteomes" id="UP000054248">
    <property type="component" value="Unassembled WGS sequence"/>
</dbReference>
<proteinExistence type="predicted"/>
<dbReference type="AlphaFoldDB" id="A0A0C3QSR9"/>
<sequence>MSGNNPEGHNRHSKQNYPSDDIFLKALQGYTVENGGSRLSVDDQLARLNKEFNLKIGRTTLFKHTKRLKVKTAQNLGLQPDDEAHALITLKEDDPAGLWGVAAVKQRLALTGAMVPRQVSLPTIEIAYGNYFMTTSTTNLQEDLLASLKMASFVFH</sequence>
<keyword evidence="2" id="KW-1185">Reference proteome</keyword>